<sequence>MPRSTCLLLILMFFGYSSFAQTNAAQQPGNGNPIIPGYFADPTVKKFGDMYYIYATTDGNGGGHGPSQVWTSKDFVNWTMHDMNWPTTKFIWAPDVTLGNDGKYYMYYCQPVEIFGAWSDTPVGPWTPLNADNKPIVTNLMVPNVITLDGQTFRDDDGQFYMHWGTWGIYPNSGAGVGRLNADMKSFSALDKIPNTIAKDFFEAPFMFKRKGIYYLTYSSGYCENETYRVQYVTSTKGPMGPFTYGKNNPILTTNADGTVHGPGHQSVIEVNGEYYIVYHRHNNPHSGGGFHRQVCADKLVFDKDGNIEKVIPTHLGVGLFAKDTNPSIDLAYGKPVKASSYYSDDFKPEFATDNNNGTLWKSGDNQSPAWLKVDLGKTQTVKTILTQFEYPTWYYQYLIEYSADGKKWQPFADRTKNLLHGSPMVDKNDIKARYIRITINNTEYPGLYKALWNIKVYGTDLALPESDIIASAKQPDVQHQGLLVDVNADKLMPGEAVKQWANQGKQGGSFTASNNAPVAGMVAGRKALVFTGSERLASDFEVPLSLTGNSSYTVSAWIYNPAIQPEEPYLTWTNGDYDLRNAVFGYGSGKDFGAVQHWGWGDIAYTHTPEAAKWHHIAVTFNGSIEKIFVDGKPDNSEGKMLFLRPAKNMLLGGLDDSRTGLSGAISALQVYDYALTDSAVRVLASANGAENINYYFDASKLNYGKLNNWINEGAAGGQFSGNTNLEVKDVAGRMAVANIKNIYLKTGQPLPNYTLGMAYYGAINGVDGWHYLTTAVNGSNAKSFVDGKEVTACSLLIKREYGYAIPSIIEINGKPVAIKIIAEMIMFNETLGDNELQSLCATWQNKLKAPFKAPLMAQIPTALSPDMIAMQADTTGNNGRQFYFTETSGNSGGRSSGWTNEPYFVNDGLQPNTSYSYTLKTRDASGNISASTKAFKANTSTKNFITLRDNFNKPHNYLKDGTNGIIWDGIIGKDTLQTADKIEVNTSGLLLASTESKWDGNKPLGPFLYKTIAGDFVAETHITDVSGLREKKVSGSNEAGIMVRLANSTGKTDELVQNGIFTAWSVGNLVTNLQNGNRMQSNNQSGFDFYPHLQIQRSGNLFYLRGSEDGKHWNNLPGSPVLRPDLDGKPLQIGLYQAIYGGRSAYGKFGYFKLVQPKTTTAR</sequence>
<dbReference type="Pfam" id="PF04616">
    <property type="entry name" value="Glyco_hydro_43"/>
    <property type="match status" value="1"/>
</dbReference>
<dbReference type="Gene3D" id="2.115.10.20">
    <property type="entry name" value="Glycosyl hydrolase domain, family 43"/>
    <property type="match status" value="1"/>
</dbReference>
<dbReference type="CDD" id="cd18608">
    <property type="entry name" value="GH43_F5-8_typeC-like"/>
    <property type="match status" value="1"/>
</dbReference>
<dbReference type="SUPFAM" id="SSF49785">
    <property type="entry name" value="Galactose-binding domain-like"/>
    <property type="match status" value="1"/>
</dbReference>
<dbReference type="Gene3D" id="2.60.120.200">
    <property type="match status" value="2"/>
</dbReference>
<evidence type="ECO:0000256" key="5">
    <source>
        <dbReference type="ARBA" id="ARBA00023157"/>
    </source>
</evidence>
<feature type="chain" id="PRO_5047253141" evidence="8">
    <location>
        <begin position="21"/>
        <end position="1165"/>
    </location>
</feature>
<dbReference type="InterPro" id="IPR023296">
    <property type="entry name" value="Glyco_hydro_beta-prop_sf"/>
</dbReference>
<dbReference type="InterPro" id="IPR000421">
    <property type="entry name" value="FA58C"/>
</dbReference>
<dbReference type="Gene3D" id="2.60.120.260">
    <property type="entry name" value="Galactose-binding domain-like"/>
    <property type="match status" value="1"/>
</dbReference>
<keyword evidence="4" id="KW-0378">Hydrolase</keyword>
<evidence type="ECO:0000256" key="8">
    <source>
        <dbReference type="SAM" id="SignalP"/>
    </source>
</evidence>
<dbReference type="InterPro" id="IPR006710">
    <property type="entry name" value="Glyco_hydro_43"/>
</dbReference>
<dbReference type="InterPro" id="IPR013783">
    <property type="entry name" value="Ig-like_fold"/>
</dbReference>
<keyword evidence="7" id="KW-0326">Glycosidase</keyword>
<gene>
    <name evidence="10" type="ORF">LT679_14930</name>
</gene>
<proteinExistence type="inferred from homology"/>
<dbReference type="InterPro" id="IPR013320">
    <property type="entry name" value="ConA-like_dom_sf"/>
</dbReference>
<dbReference type="RefSeq" id="WP_232178403.1">
    <property type="nucleotide sequence ID" value="NZ_JAJPWV010000004.1"/>
</dbReference>
<dbReference type="Pfam" id="PF00754">
    <property type="entry name" value="F5_F8_type_C"/>
    <property type="match status" value="1"/>
</dbReference>
<evidence type="ECO:0000259" key="9">
    <source>
        <dbReference type="PROSITE" id="PS50022"/>
    </source>
</evidence>
<keyword evidence="5" id="KW-1015">Disulfide bond</keyword>
<dbReference type="SMART" id="SM00560">
    <property type="entry name" value="LamGL"/>
    <property type="match status" value="1"/>
</dbReference>
<evidence type="ECO:0000313" key="11">
    <source>
        <dbReference type="Proteomes" id="UP001199919"/>
    </source>
</evidence>
<evidence type="ECO:0000256" key="7">
    <source>
        <dbReference type="ARBA" id="ARBA00023295"/>
    </source>
</evidence>
<feature type="signal peptide" evidence="8">
    <location>
        <begin position="1"/>
        <end position="20"/>
    </location>
</feature>
<dbReference type="InterPro" id="IPR008979">
    <property type="entry name" value="Galactose-bd-like_sf"/>
</dbReference>
<keyword evidence="2" id="KW-0858">Xylan degradation</keyword>
<keyword evidence="2" id="KW-0624">Polysaccharide degradation</keyword>
<protein>
    <submittedName>
        <fullName evidence="10">Family 43 glycosylhydrolase</fullName>
    </submittedName>
</protein>
<comment type="caution">
    <text evidence="10">The sequence shown here is derived from an EMBL/GenBank/DDBJ whole genome shotgun (WGS) entry which is preliminary data.</text>
</comment>
<dbReference type="SUPFAM" id="SSF75005">
    <property type="entry name" value="Arabinanase/levansucrase/invertase"/>
    <property type="match status" value="1"/>
</dbReference>
<reference evidence="10 11" key="1">
    <citation type="submission" date="2021-12" db="EMBL/GenBank/DDBJ databases">
        <title>Mucilaginibacter roseus genome.</title>
        <authorList>
            <person name="Ferreira J.R."/>
            <person name="Newman J.D."/>
        </authorList>
    </citation>
    <scope>NUCLEOTIDE SEQUENCE [LARGE SCALE GENOMIC DNA]</scope>
    <source>
        <strain evidence="10 11">LMG 28454</strain>
    </source>
</reference>
<evidence type="ECO:0000256" key="2">
    <source>
        <dbReference type="ARBA" id="ARBA00022651"/>
    </source>
</evidence>
<keyword evidence="6" id="KW-0119">Carbohydrate metabolism</keyword>
<evidence type="ECO:0000256" key="1">
    <source>
        <dbReference type="ARBA" id="ARBA00009865"/>
    </source>
</evidence>
<dbReference type="PROSITE" id="PS50022">
    <property type="entry name" value="FA58C_3"/>
    <property type="match status" value="1"/>
</dbReference>
<dbReference type="SUPFAM" id="SSF49899">
    <property type="entry name" value="Concanavalin A-like lectins/glucanases"/>
    <property type="match status" value="1"/>
</dbReference>
<evidence type="ECO:0000313" key="10">
    <source>
        <dbReference type="EMBL" id="MCD8741907.1"/>
    </source>
</evidence>
<dbReference type="EMBL" id="JAJPWV010000004">
    <property type="protein sequence ID" value="MCD8741907.1"/>
    <property type="molecule type" value="Genomic_DNA"/>
</dbReference>
<evidence type="ECO:0000256" key="6">
    <source>
        <dbReference type="ARBA" id="ARBA00023277"/>
    </source>
</evidence>
<accession>A0ABS8U5N6</accession>
<evidence type="ECO:0000256" key="3">
    <source>
        <dbReference type="ARBA" id="ARBA00022729"/>
    </source>
</evidence>
<dbReference type="PANTHER" id="PTHR43772">
    <property type="entry name" value="ENDO-1,4-BETA-XYLANASE"/>
    <property type="match status" value="1"/>
</dbReference>
<keyword evidence="3 8" id="KW-0732">Signal</keyword>
<dbReference type="Proteomes" id="UP001199919">
    <property type="component" value="Unassembled WGS sequence"/>
</dbReference>
<feature type="domain" description="F5/8 type C" evidence="9">
    <location>
        <begin position="324"/>
        <end position="460"/>
    </location>
</feature>
<name>A0ABS8U5N6_9SPHI</name>
<comment type="similarity">
    <text evidence="1">Belongs to the glycosyl hydrolase 43 family.</text>
</comment>
<dbReference type="InterPro" id="IPR052176">
    <property type="entry name" value="Glycosyl_Hydrlase_43_Enz"/>
</dbReference>
<dbReference type="Pfam" id="PF13385">
    <property type="entry name" value="Laminin_G_3"/>
    <property type="match status" value="1"/>
</dbReference>
<keyword evidence="11" id="KW-1185">Reference proteome</keyword>
<evidence type="ECO:0000256" key="4">
    <source>
        <dbReference type="ARBA" id="ARBA00022801"/>
    </source>
</evidence>
<organism evidence="10 11">
    <name type="scientific">Mucilaginibacter roseus</name>
    <dbReference type="NCBI Taxonomy" id="1528868"/>
    <lineage>
        <taxon>Bacteria</taxon>
        <taxon>Pseudomonadati</taxon>
        <taxon>Bacteroidota</taxon>
        <taxon>Sphingobacteriia</taxon>
        <taxon>Sphingobacteriales</taxon>
        <taxon>Sphingobacteriaceae</taxon>
        <taxon>Mucilaginibacter</taxon>
    </lineage>
</organism>
<dbReference type="InterPro" id="IPR006558">
    <property type="entry name" value="LamG-like"/>
</dbReference>
<dbReference type="PANTHER" id="PTHR43772:SF2">
    <property type="entry name" value="PUTATIVE (AFU_ORTHOLOGUE AFUA_2G04480)-RELATED"/>
    <property type="match status" value="1"/>
</dbReference>
<dbReference type="Gene3D" id="2.60.40.10">
    <property type="entry name" value="Immunoglobulins"/>
    <property type="match status" value="1"/>
</dbReference>